<dbReference type="InterPro" id="IPR052155">
    <property type="entry name" value="Biofilm_reg_signaling"/>
</dbReference>
<feature type="domain" description="PAS" evidence="3">
    <location>
        <begin position="174"/>
        <end position="252"/>
    </location>
</feature>
<sequence>MNAGSGDTSADDVSTLIRTLQDTERRLQDLVAGKVGAVPEGDATWRAGILDALPANIALLDRDGFIVAVNDGWREFARSNALGCARFGIGTSYLEPCDRARALGCPDAAAAAEGIRAVLDGTSREFSIEYPCHWQDQRRWYLLKATPLTGDGGAMVMHLDITERRLAELRSRDLAERLTTTLDSMSDAFFTIDRDWRFTFLNRQAEQLLGRSRDQLLGRTLWSSFPDSVGSLCEREYRRSLAEGISVAFEESFEQGDIWFSVRAYPSEHGLAVYFRDITQGRRAAEALRASEAEFTRGLRESERRIARLNRVYAVLSQINALILRRPGRDELFREACRVAVELGEFRFAWVGLLDHDGDRLAPTASAGDVTDFFERAPHELFDCRSGAAGRLAQALHERELQVVNDLEQQPKALMGKDLEERGIRAFAIIPLVVHGGTIGVLALYAREAGFFDEEEMRLLQELAGNISLAIEHIEKQERLDYLAYYDPLTGLANRTLFLDRVAQHMRSAASRGHAMALFVFDLERFKNINDSLGRMAGDALLRKVADWMTGRSGDASLLARVGSNHFAAVVPRVDPGGDLTQVIENAMGALGSHPFEVGDAVLRVTAKVGAAIPDERDSAESLFQNAEAALKHAKANADRYLFHSSAMTAAVAGKLSLENELRRALDNEEFVLHYQPKVNASSGLVTSAEALIRWDRPGNGLVPPGQFIPVLEETGLIHEVGRWAMRKAVEDYLRWCDAGLPAVRIAVNVSSLQLRSRSFVAEVAQALAGDPRAAAGLELEITESMVMGDINHGIASLQAIRTMGVSVALDDFGTGFSSLSYLARLPIDRLKIDRSFINEMADSPEGLALVRTIITLAHSLRLKVVAEGVETEEQSRLLRCMDCDELQGFHFGRPVPFAAFQIRPC</sequence>
<keyword evidence="2" id="KW-0973">c-di-GMP</keyword>
<dbReference type="Pfam" id="PF00990">
    <property type="entry name" value="GGDEF"/>
    <property type="match status" value="1"/>
</dbReference>
<dbReference type="Pfam" id="PF13185">
    <property type="entry name" value="GAF_2"/>
    <property type="match status" value="1"/>
</dbReference>
<dbReference type="SUPFAM" id="SSF55073">
    <property type="entry name" value="Nucleotide cyclase"/>
    <property type="match status" value="1"/>
</dbReference>
<organism evidence="6 7">
    <name type="scientific">Alkalisalibacterium limincola</name>
    <dbReference type="NCBI Taxonomy" id="2699169"/>
    <lineage>
        <taxon>Bacteria</taxon>
        <taxon>Pseudomonadati</taxon>
        <taxon>Pseudomonadota</taxon>
        <taxon>Gammaproteobacteria</taxon>
        <taxon>Lysobacterales</taxon>
        <taxon>Lysobacteraceae</taxon>
        <taxon>Alkalisalibacterium</taxon>
    </lineage>
</organism>
<dbReference type="Gene3D" id="3.20.20.450">
    <property type="entry name" value="EAL domain"/>
    <property type="match status" value="1"/>
</dbReference>
<dbReference type="CDD" id="cd00130">
    <property type="entry name" value="PAS"/>
    <property type="match status" value="1"/>
</dbReference>
<dbReference type="InterPro" id="IPR001633">
    <property type="entry name" value="EAL_dom"/>
</dbReference>
<dbReference type="InterPro" id="IPR043128">
    <property type="entry name" value="Rev_trsase/Diguanyl_cyclase"/>
</dbReference>
<dbReference type="CDD" id="cd01948">
    <property type="entry name" value="EAL"/>
    <property type="match status" value="1"/>
</dbReference>
<dbReference type="Pfam" id="PF00563">
    <property type="entry name" value="EAL"/>
    <property type="match status" value="1"/>
</dbReference>
<dbReference type="Pfam" id="PF08448">
    <property type="entry name" value="PAS_4"/>
    <property type="match status" value="2"/>
</dbReference>
<dbReference type="SUPFAM" id="SSF141868">
    <property type="entry name" value="EAL domain-like"/>
    <property type="match status" value="1"/>
</dbReference>
<dbReference type="PANTHER" id="PTHR44757:SF2">
    <property type="entry name" value="BIOFILM ARCHITECTURE MAINTENANCE PROTEIN MBAA"/>
    <property type="match status" value="1"/>
</dbReference>
<dbReference type="EMBL" id="VRTS01000007">
    <property type="protein sequence ID" value="TXK61092.1"/>
    <property type="molecule type" value="Genomic_DNA"/>
</dbReference>
<comment type="caution">
    <text evidence="6">The sequence shown here is derived from an EMBL/GenBank/DDBJ whole genome shotgun (WGS) entry which is preliminary data.</text>
</comment>
<name>A0A5C8KNX2_9GAMM</name>
<dbReference type="InterPro" id="IPR035919">
    <property type="entry name" value="EAL_sf"/>
</dbReference>
<feature type="domain" description="GGDEF" evidence="5">
    <location>
        <begin position="514"/>
        <end position="646"/>
    </location>
</feature>
<dbReference type="Gene3D" id="3.30.70.270">
    <property type="match status" value="1"/>
</dbReference>
<dbReference type="InterPro" id="IPR013656">
    <property type="entry name" value="PAS_4"/>
</dbReference>
<evidence type="ECO:0000259" key="5">
    <source>
        <dbReference type="PROSITE" id="PS50887"/>
    </source>
</evidence>
<protein>
    <recommendedName>
        <fullName evidence="1">cyclic-guanylate-specific phosphodiesterase</fullName>
        <ecNumber evidence="1">3.1.4.52</ecNumber>
    </recommendedName>
</protein>
<dbReference type="Gene3D" id="3.30.450.20">
    <property type="entry name" value="PAS domain"/>
    <property type="match status" value="2"/>
</dbReference>
<dbReference type="Proteomes" id="UP000321248">
    <property type="component" value="Unassembled WGS sequence"/>
</dbReference>
<dbReference type="SMART" id="SM00065">
    <property type="entry name" value="GAF"/>
    <property type="match status" value="1"/>
</dbReference>
<dbReference type="InterPro" id="IPR035965">
    <property type="entry name" value="PAS-like_dom_sf"/>
</dbReference>
<dbReference type="NCBIfam" id="TIGR00229">
    <property type="entry name" value="sensory_box"/>
    <property type="match status" value="1"/>
</dbReference>
<dbReference type="PANTHER" id="PTHR44757">
    <property type="entry name" value="DIGUANYLATE CYCLASE DGCP"/>
    <property type="match status" value="1"/>
</dbReference>
<dbReference type="SUPFAM" id="SSF55785">
    <property type="entry name" value="PYP-like sensor domain (PAS domain)"/>
    <property type="match status" value="2"/>
</dbReference>
<accession>A0A5C8KNX2</accession>
<dbReference type="AlphaFoldDB" id="A0A5C8KNX2"/>
<dbReference type="PROSITE" id="PS50887">
    <property type="entry name" value="GGDEF"/>
    <property type="match status" value="1"/>
</dbReference>
<dbReference type="SMART" id="SM00091">
    <property type="entry name" value="PAS"/>
    <property type="match status" value="2"/>
</dbReference>
<dbReference type="InterPro" id="IPR000014">
    <property type="entry name" value="PAS"/>
</dbReference>
<dbReference type="SMART" id="SM00267">
    <property type="entry name" value="GGDEF"/>
    <property type="match status" value="1"/>
</dbReference>
<evidence type="ECO:0000256" key="2">
    <source>
        <dbReference type="ARBA" id="ARBA00022636"/>
    </source>
</evidence>
<dbReference type="OrthoDB" id="9804951at2"/>
<evidence type="ECO:0000313" key="7">
    <source>
        <dbReference type="Proteomes" id="UP000321248"/>
    </source>
</evidence>
<dbReference type="PROSITE" id="PS50112">
    <property type="entry name" value="PAS"/>
    <property type="match status" value="1"/>
</dbReference>
<evidence type="ECO:0000313" key="6">
    <source>
        <dbReference type="EMBL" id="TXK61092.1"/>
    </source>
</evidence>
<dbReference type="InterPro" id="IPR003018">
    <property type="entry name" value="GAF"/>
</dbReference>
<dbReference type="EC" id="3.1.4.52" evidence="1"/>
<dbReference type="InterPro" id="IPR029016">
    <property type="entry name" value="GAF-like_dom_sf"/>
</dbReference>
<dbReference type="Gene3D" id="3.30.450.40">
    <property type="match status" value="1"/>
</dbReference>
<dbReference type="PROSITE" id="PS50883">
    <property type="entry name" value="EAL"/>
    <property type="match status" value="1"/>
</dbReference>
<dbReference type="GO" id="GO:0071111">
    <property type="term" value="F:cyclic-guanylate-specific phosphodiesterase activity"/>
    <property type="evidence" value="ECO:0007669"/>
    <property type="project" value="UniProtKB-EC"/>
</dbReference>
<reference evidence="6 7" key="1">
    <citation type="submission" date="2019-08" db="EMBL/GenBank/DDBJ databases">
        <authorList>
            <person name="Karlyshev A.V."/>
        </authorList>
    </citation>
    <scope>NUCLEOTIDE SEQUENCE [LARGE SCALE GENOMIC DNA]</scope>
    <source>
        <strain evidence="6 7">Alg18-2.2</strain>
    </source>
</reference>
<evidence type="ECO:0000259" key="4">
    <source>
        <dbReference type="PROSITE" id="PS50883"/>
    </source>
</evidence>
<dbReference type="SMART" id="SM00052">
    <property type="entry name" value="EAL"/>
    <property type="match status" value="1"/>
</dbReference>
<dbReference type="NCBIfam" id="TIGR00254">
    <property type="entry name" value="GGDEF"/>
    <property type="match status" value="1"/>
</dbReference>
<evidence type="ECO:0000259" key="3">
    <source>
        <dbReference type="PROSITE" id="PS50112"/>
    </source>
</evidence>
<dbReference type="InterPro" id="IPR029787">
    <property type="entry name" value="Nucleotide_cyclase"/>
</dbReference>
<keyword evidence="7" id="KW-1185">Reference proteome</keyword>
<feature type="domain" description="EAL" evidence="4">
    <location>
        <begin position="655"/>
        <end position="906"/>
    </location>
</feature>
<dbReference type="CDD" id="cd01949">
    <property type="entry name" value="GGDEF"/>
    <property type="match status" value="1"/>
</dbReference>
<evidence type="ECO:0000256" key="1">
    <source>
        <dbReference type="ARBA" id="ARBA00012282"/>
    </source>
</evidence>
<dbReference type="FunFam" id="3.20.20.450:FF:000001">
    <property type="entry name" value="Cyclic di-GMP phosphodiesterase yahA"/>
    <property type="match status" value="1"/>
</dbReference>
<dbReference type="SUPFAM" id="SSF55781">
    <property type="entry name" value="GAF domain-like"/>
    <property type="match status" value="1"/>
</dbReference>
<dbReference type="InterPro" id="IPR000160">
    <property type="entry name" value="GGDEF_dom"/>
</dbReference>
<gene>
    <name evidence="6" type="ORF">FU658_10760</name>
</gene>
<proteinExistence type="predicted"/>